<evidence type="ECO:0008006" key="4">
    <source>
        <dbReference type="Google" id="ProtNLM"/>
    </source>
</evidence>
<protein>
    <recommendedName>
        <fullName evidence="4">Pentapeptide repeat-containing protein</fullName>
    </recommendedName>
</protein>
<dbReference type="EMBL" id="FNDW01000014">
    <property type="protein sequence ID" value="SDI81527.1"/>
    <property type="molecule type" value="Genomic_DNA"/>
</dbReference>
<reference evidence="3" key="1">
    <citation type="submission" date="2016-10" db="EMBL/GenBank/DDBJ databases">
        <authorList>
            <person name="Varghese N."/>
            <person name="Submissions S."/>
        </authorList>
    </citation>
    <scope>NUCLEOTIDE SEQUENCE [LARGE SCALE GENOMIC DNA]</scope>
    <source>
        <strain evidence="3">DSM 17071</strain>
    </source>
</reference>
<proteinExistence type="predicted"/>
<keyword evidence="1" id="KW-0812">Transmembrane</keyword>
<keyword evidence="1" id="KW-0472">Membrane</keyword>
<feature type="transmembrane region" description="Helical" evidence="1">
    <location>
        <begin position="363"/>
        <end position="383"/>
    </location>
</feature>
<dbReference type="AlphaFoldDB" id="A0A1G8NN11"/>
<evidence type="ECO:0000256" key="1">
    <source>
        <dbReference type="SAM" id="Phobius"/>
    </source>
</evidence>
<feature type="transmembrane region" description="Helical" evidence="1">
    <location>
        <begin position="419"/>
        <end position="439"/>
    </location>
</feature>
<name>A0A1G8NN11_9FLAO</name>
<evidence type="ECO:0000313" key="3">
    <source>
        <dbReference type="Proteomes" id="UP000198869"/>
    </source>
</evidence>
<organism evidence="2 3">
    <name type="scientific">Chryseobacterium taeanense</name>
    <dbReference type="NCBI Taxonomy" id="311334"/>
    <lineage>
        <taxon>Bacteria</taxon>
        <taxon>Pseudomonadati</taxon>
        <taxon>Bacteroidota</taxon>
        <taxon>Flavobacteriia</taxon>
        <taxon>Flavobacteriales</taxon>
        <taxon>Weeksellaceae</taxon>
        <taxon>Chryseobacterium group</taxon>
        <taxon>Chryseobacterium</taxon>
    </lineage>
</organism>
<evidence type="ECO:0000313" key="2">
    <source>
        <dbReference type="EMBL" id="SDI81527.1"/>
    </source>
</evidence>
<accession>A0A1G8NN11</accession>
<dbReference type="OrthoDB" id="965965at2"/>
<dbReference type="RefSeq" id="WP_089861162.1">
    <property type="nucleotide sequence ID" value="NZ_FNDW01000014.1"/>
</dbReference>
<sequence>MTRTTISSNEFVELLKNPTTDILSTDYNTKIIFENYKIVGQAMHLDETINISLPVIIKNCSFELEQFIFFSECKFQENIMFSECSIKNGIFMKNAILKKDFDIKFSDIQNIDIWDGEFKNINFDTYNSKKFAFYRVSFENFNINSNKLEKLVIYYGDSNSGNIAINNLEINNITISGNLKNKSLKLEDIKCNNFLLDNFNNNGILHLANISTIINDQNNGYFQIVDSNLEKGQFFRIDFKKYNELVIIDSFISDCLFINCSWKENLRALKGPNFIGFENTLLNNRKLASSEYPSIKENYRQLKISMSKLDDKINENRFYKNELNYHNKTIKWSSPLKNDFWDKVILILSNSLSEYGQSFIKPFLYLLLGHLTLFLIAISLNGFNNLQISLFDWSWDGLKFAFEKFFIYINPLRKTDTSFSGYLIIIDILMRIWSSYMIYNIVRATRRFIN</sequence>
<dbReference type="STRING" id="311334.SAMN05421846_11454"/>
<keyword evidence="1" id="KW-1133">Transmembrane helix</keyword>
<dbReference type="Proteomes" id="UP000198869">
    <property type="component" value="Unassembled WGS sequence"/>
</dbReference>
<keyword evidence="3" id="KW-1185">Reference proteome</keyword>
<gene>
    <name evidence="2" type="ORF">SAMN05421846_11454</name>
</gene>